<proteinExistence type="predicted"/>
<dbReference type="GeneID" id="17303672"/>
<protein>
    <submittedName>
        <fullName evidence="2 3">Uncharacterized protein</fullName>
    </submittedName>
</protein>
<dbReference type="RefSeq" id="XP_005833817.1">
    <property type="nucleotide sequence ID" value="XM_005833760.1"/>
</dbReference>
<evidence type="ECO:0000313" key="2">
    <source>
        <dbReference type="EMBL" id="EKX46837.1"/>
    </source>
</evidence>
<evidence type="ECO:0000313" key="4">
    <source>
        <dbReference type="Proteomes" id="UP000011087"/>
    </source>
</evidence>
<feature type="compositionally biased region" description="Basic and acidic residues" evidence="1">
    <location>
        <begin position="77"/>
        <end position="96"/>
    </location>
</feature>
<reference evidence="3" key="3">
    <citation type="submission" date="2016-03" db="UniProtKB">
        <authorList>
            <consortium name="EnsemblProtists"/>
        </authorList>
    </citation>
    <scope>IDENTIFICATION</scope>
</reference>
<organism evidence="2">
    <name type="scientific">Guillardia theta (strain CCMP2712)</name>
    <name type="common">Cryptophyte</name>
    <dbReference type="NCBI Taxonomy" id="905079"/>
    <lineage>
        <taxon>Eukaryota</taxon>
        <taxon>Cryptophyceae</taxon>
        <taxon>Pyrenomonadales</taxon>
        <taxon>Geminigeraceae</taxon>
        <taxon>Guillardia</taxon>
    </lineage>
</organism>
<dbReference type="AlphaFoldDB" id="L1JEX6"/>
<dbReference type="EMBL" id="JH992992">
    <property type="protein sequence ID" value="EKX46837.1"/>
    <property type="molecule type" value="Genomic_DNA"/>
</dbReference>
<feature type="compositionally biased region" description="Basic and acidic residues" evidence="1">
    <location>
        <begin position="105"/>
        <end position="123"/>
    </location>
</feature>
<feature type="compositionally biased region" description="Basic and acidic residues" evidence="1">
    <location>
        <begin position="137"/>
        <end position="159"/>
    </location>
</feature>
<dbReference type="HOGENOM" id="CLU_820023_0_0_1"/>
<gene>
    <name evidence="2" type="ORF">GUITHDRAFT_107193</name>
</gene>
<accession>L1JEX6</accession>
<dbReference type="EnsemblProtists" id="EKX46837">
    <property type="protein sequence ID" value="EKX46837"/>
    <property type="gene ID" value="GUITHDRAFT_107193"/>
</dbReference>
<evidence type="ECO:0000313" key="3">
    <source>
        <dbReference type="EnsemblProtists" id="EKX46837"/>
    </source>
</evidence>
<sequence>MCWQADAQDLRGSSATGEMIDLRESLKKRREARANLPDNPKSKEEESLENGDKELSSEGPETQEENGDVDVSVDIGYDLREVLQRKRDGQKLESKQTDQSVQRTDNLRIHSVDNKRYVRRDDSNLPTSAFQDEAAEGDARGDKSFETARDQIPESDARNTELSADYQASVRRDRSPVADVAHGSSDGRRPGKRGRNSPAVSPEPDNRDFSKRRRFEVNTSSTPDRRHGDRFRPMQPALVSSPGAGRGRALTTPAWKARDSPSLPRDGAPLGGEMIMGRISAGRMPKDLQDADEVRRIVLPFETTPKADQGRRSAMTVEKGNVQTLMQEVIDGQSSDEEK</sequence>
<dbReference type="PaxDb" id="55529-EKX46837"/>
<feature type="compositionally biased region" description="Basic and acidic residues" evidence="1">
    <location>
        <begin position="40"/>
        <end position="56"/>
    </location>
</feature>
<reference evidence="4" key="2">
    <citation type="submission" date="2012-11" db="EMBL/GenBank/DDBJ databases">
        <authorList>
            <person name="Kuo A."/>
            <person name="Curtis B.A."/>
            <person name="Tanifuji G."/>
            <person name="Burki F."/>
            <person name="Gruber A."/>
            <person name="Irimia M."/>
            <person name="Maruyama S."/>
            <person name="Arias M.C."/>
            <person name="Ball S.G."/>
            <person name="Gile G.H."/>
            <person name="Hirakawa Y."/>
            <person name="Hopkins J.F."/>
            <person name="Rensing S.A."/>
            <person name="Schmutz J."/>
            <person name="Symeonidi A."/>
            <person name="Elias M."/>
            <person name="Eveleigh R.J."/>
            <person name="Herman E.K."/>
            <person name="Klute M.J."/>
            <person name="Nakayama T."/>
            <person name="Obornik M."/>
            <person name="Reyes-Prieto A."/>
            <person name="Armbrust E.V."/>
            <person name="Aves S.J."/>
            <person name="Beiko R.G."/>
            <person name="Coutinho P."/>
            <person name="Dacks J.B."/>
            <person name="Durnford D.G."/>
            <person name="Fast N.M."/>
            <person name="Green B.R."/>
            <person name="Grisdale C."/>
            <person name="Hempe F."/>
            <person name="Henrissat B."/>
            <person name="Hoppner M.P."/>
            <person name="Ishida K.-I."/>
            <person name="Kim E."/>
            <person name="Koreny L."/>
            <person name="Kroth P.G."/>
            <person name="Liu Y."/>
            <person name="Malik S.-B."/>
            <person name="Maier U.G."/>
            <person name="McRose D."/>
            <person name="Mock T."/>
            <person name="Neilson J.A."/>
            <person name="Onodera N.T."/>
            <person name="Poole A.M."/>
            <person name="Pritham E.J."/>
            <person name="Richards T.A."/>
            <person name="Rocap G."/>
            <person name="Roy S.W."/>
            <person name="Sarai C."/>
            <person name="Schaack S."/>
            <person name="Shirato S."/>
            <person name="Slamovits C.H."/>
            <person name="Spencer D.F."/>
            <person name="Suzuki S."/>
            <person name="Worden A.Z."/>
            <person name="Zauner S."/>
            <person name="Barry K."/>
            <person name="Bell C."/>
            <person name="Bharti A.K."/>
            <person name="Crow J.A."/>
            <person name="Grimwood J."/>
            <person name="Kramer R."/>
            <person name="Lindquist E."/>
            <person name="Lucas S."/>
            <person name="Salamov A."/>
            <person name="McFadden G.I."/>
            <person name="Lane C.E."/>
            <person name="Keeling P.J."/>
            <person name="Gray M.W."/>
            <person name="Grigoriev I.V."/>
            <person name="Archibald J.M."/>
        </authorList>
    </citation>
    <scope>NUCLEOTIDE SEQUENCE</scope>
    <source>
        <strain evidence="4">CCMP2712</strain>
    </source>
</reference>
<dbReference type="KEGG" id="gtt:GUITHDRAFT_107193"/>
<evidence type="ECO:0000256" key="1">
    <source>
        <dbReference type="SAM" id="MobiDB-lite"/>
    </source>
</evidence>
<name>L1JEX6_GUITC</name>
<feature type="region of interest" description="Disordered" evidence="1">
    <location>
        <begin position="1"/>
        <end position="273"/>
    </location>
</feature>
<feature type="compositionally biased region" description="Basic and acidic residues" evidence="1">
    <location>
        <begin position="223"/>
        <end position="232"/>
    </location>
</feature>
<reference evidence="2 4" key="1">
    <citation type="journal article" date="2012" name="Nature">
        <title>Algal genomes reveal evolutionary mosaicism and the fate of nucleomorphs.</title>
        <authorList>
            <consortium name="DOE Joint Genome Institute"/>
            <person name="Curtis B.A."/>
            <person name="Tanifuji G."/>
            <person name="Burki F."/>
            <person name="Gruber A."/>
            <person name="Irimia M."/>
            <person name="Maruyama S."/>
            <person name="Arias M.C."/>
            <person name="Ball S.G."/>
            <person name="Gile G.H."/>
            <person name="Hirakawa Y."/>
            <person name="Hopkins J.F."/>
            <person name="Kuo A."/>
            <person name="Rensing S.A."/>
            <person name="Schmutz J."/>
            <person name="Symeonidi A."/>
            <person name="Elias M."/>
            <person name="Eveleigh R.J."/>
            <person name="Herman E.K."/>
            <person name="Klute M.J."/>
            <person name="Nakayama T."/>
            <person name="Obornik M."/>
            <person name="Reyes-Prieto A."/>
            <person name="Armbrust E.V."/>
            <person name="Aves S.J."/>
            <person name="Beiko R.G."/>
            <person name="Coutinho P."/>
            <person name="Dacks J.B."/>
            <person name="Durnford D.G."/>
            <person name="Fast N.M."/>
            <person name="Green B.R."/>
            <person name="Grisdale C.J."/>
            <person name="Hempel F."/>
            <person name="Henrissat B."/>
            <person name="Hoppner M.P."/>
            <person name="Ishida K."/>
            <person name="Kim E."/>
            <person name="Koreny L."/>
            <person name="Kroth P.G."/>
            <person name="Liu Y."/>
            <person name="Malik S.B."/>
            <person name="Maier U.G."/>
            <person name="McRose D."/>
            <person name="Mock T."/>
            <person name="Neilson J.A."/>
            <person name="Onodera N.T."/>
            <person name="Poole A.M."/>
            <person name="Pritham E.J."/>
            <person name="Richards T.A."/>
            <person name="Rocap G."/>
            <person name="Roy S.W."/>
            <person name="Sarai C."/>
            <person name="Schaack S."/>
            <person name="Shirato S."/>
            <person name="Slamovits C.H."/>
            <person name="Spencer D.F."/>
            <person name="Suzuki S."/>
            <person name="Worden A.Z."/>
            <person name="Zauner S."/>
            <person name="Barry K."/>
            <person name="Bell C."/>
            <person name="Bharti A.K."/>
            <person name="Crow J.A."/>
            <person name="Grimwood J."/>
            <person name="Kramer R."/>
            <person name="Lindquist E."/>
            <person name="Lucas S."/>
            <person name="Salamov A."/>
            <person name="McFadden G.I."/>
            <person name="Lane C.E."/>
            <person name="Keeling P.J."/>
            <person name="Gray M.W."/>
            <person name="Grigoriev I.V."/>
            <person name="Archibald J.M."/>
        </authorList>
    </citation>
    <scope>NUCLEOTIDE SEQUENCE</scope>
    <source>
        <strain evidence="2 4">CCMP2712</strain>
    </source>
</reference>
<dbReference type="Proteomes" id="UP000011087">
    <property type="component" value="Unassembled WGS sequence"/>
</dbReference>
<keyword evidence="4" id="KW-1185">Reference proteome</keyword>